<feature type="transmembrane region" description="Helical" evidence="11">
    <location>
        <begin position="86"/>
        <end position="107"/>
    </location>
</feature>
<evidence type="ECO:0000256" key="1">
    <source>
        <dbReference type="ARBA" id="ARBA00004383"/>
    </source>
</evidence>
<dbReference type="Proteomes" id="UP001501175">
    <property type="component" value="Unassembled WGS sequence"/>
</dbReference>
<feature type="transmembrane region" description="Helical" evidence="11">
    <location>
        <begin position="6"/>
        <end position="24"/>
    </location>
</feature>
<comment type="similarity">
    <text evidence="2">Belongs to the TonB family.</text>
</comment>
<feature type="region of interest" description="Disordered" evidence="10">
    <location>
        <begin position="413"/>
        <end position="436"/>
    </location>
</feature>
<keyword evidence="4" id="KW-1003">Cell membrane</keyword>
<evidence type="ECO:0000256" key="8">
    <source>
        <dbReference type="ARBA" id="ARBA00022989"/>
    </source>
</evidence>
<keyword evidence="14" id="KW-1185">Reference proteome</keyword>
<evidence type="ECO:0000313" key="14">
    <source>
        <dbReference type="Proteomes" id="UP001501175"/>
    </source>
</evidence>
<dbReference type="Pfam" id="PF03544">
    <property type="entry name" value="TonB_C"/>
    <property type="match status" value="1"/>
</dbReference>
<dbReference type="PROSITE" id="PS52015">
    <property type="entry name" value="TONB_CTD"/>
    <property type="match status" value="1"/>
</dbReference>
<accession>A0ABP8N2F3</accession>
<comment type="subcellular location">
    <subcellularLocation>
        <location evidence="1">Cell inner membrane</location>
        <topology evidence="1">Single-pass membrane protein</topology>
        <orientation evidence="1">Periplasmic side</orientation>
    </subcellularLocation>
</comment>
<dbReference type="NCBIfam" id="TIGR01352">
    <property type="entry name" value="tonB_Cterm"/>
    <property type="match status" value="1"/>
</dbReference>
<dbReference type="EMBL" id="BAABHD010000030">
    <property type="protein sequence ID" value="GAA4458406.1"/>
    <property type="molecule type" value="Genomic_DNA"/>
</dbReference>
<dbReference type="RefSeq" id="WP_345244738.1">
    <property type="nucleotide sequence ID" value="NZ_BAABHD010000030.1"/>
</dbReference>
<name>A0ABP8N2F3_9BACT</name>
<evidence type="ECO:0000256" key="9">
    <source>
        <dbReference type="ARBA" id="ARBA00023136"/>
    </source>
</evidence>
<evidence type="ECO:0000256" key="2">
    <source>
        <dbReference type="ARBA" id="ARBA00006555"/>
    </source>
</evidence>
<organism evidence="13 14">
    <name type="scientific">Nibrella saemangeumensis</name>
    <dbReference type="NCBI Taxonomy" id="1084526"/>
    <lineage>
        <taxon>Bacteria</taxon>
        <taxon>Pseudomonadati</taxon>
        <taxon>Bacteroidota</taxon>
        <taxon>Cytophagia</taxon>
        <taxon>Cytophagales</taxon>
        <taxon>Spirosomataceae</taxon>
        <taxon>Nibrella</taxon>
    </lineage>
</organism>
<evidence type="ECO:0000256" key="4">
    <source>
        <dbReference type="ARBA" id="ARBA00022475"/>
    </source>
</evidence>
<dbReference type="CDD" id="cd07341">
    <property type="entry name" value="M56_BlaR1_MecR1_like"/>
    <property type="match status" value="1"/>
</dbReference>
<sequence length="495" mass="55048">MTIIDYFLRANLFLLLFYACYWLGLRRHTFFQLNRWYLLASIGLSLVLPWITVPAQTVEALRVPVTAVSLPSITVTQRVQAAGPDWQTILFALYGLVAMGLLIRLGVQVIRLLRLIRRSAQQPQEDYTLVTPEVAQAPTFSFFRYLVLNPADTHSELIRRHELVHIRQRHSADVLLIEIVQAFFWINPVVTLYKQAIQQVHEYLADQQAADKDQYAMFLVDYAFGVHPVGLTNSFFNSSQLKQRIVMLKSRTTSRWALIRYALVIPAAALLVMCTQKEADVAKLVERKSDDKATAGGLSALSRIGLKGEVFTVVEDQPQFPGGMAELGAYLGKNIRYPETAVQAGTQGKVFVSFVIAADGSTHDVNVLKGVSKELDAEAMRVVYDMPRWQPGRQDGKAVNVRYNLPISFQLGDGPNGEKLVPPPPPPAEAPLAPPPPPVPPLYILDGKELPKGTDIKDKLDPNTIKSIDVLKGDKAKAIYGEKGQDGVIIITTKK</sequence>
<evidence type="ECO:0000256" key="5">
    <source>
        <dbReference type="ARBA" id="ARBA00022519"/>
    </source>
</evidence>
<keyword evidence="5" id="KW-0997">Cell inner membrane</keyword>
<dbReference type="PANTHER" id="PTHR33446:SF2">
    <property type="entry name" value="PROTEIN TONB"/>
    <property type="match status" value="1"/>
</dbReference>
<dbReference type="InterPro" id="IPR051045">
    <property type="entry name" value="TonB-dependent_transducer"/>
</dbReference>
<keyword evidence="7" id="KW-0653">Protein transport</keyword>
<keyword evidence="9 11" id="KW-0472">Membrane</keyword>
<dbReference type="Gene3D" id="3.30.1150.10">
    <property type="match status" value="1"/>
</dbReference>
<evidence type="ECO:0000256" key="7">
    <source>
        <dbReference type="ARBA" id="ARBA00022927"/>
    </source>
</evidence>
<dbReference type="InterPro" id="IPR037066">
    <property type="entry name" value="Plug_dom_sf"/>
</dbReference>
<evidence type="ECO:0000256" key="11">
    <source>
        <dbReference type="SAM" id="Phobius"/>
    </source>
</evidence>
<dbReference type="InterPro" id="IPR037682">
    <property type="entry name" value="TonB_C"/>
</dbReference>
<dbReference type="SUPFAM" id="SSF56935">
    <property type="entry name" value="Porins"/>
    <property type="match status" value="1"/>
</dbReference>
<feature type="compositionally biased region" description="Pro residues" evidence="10">
    <location>
        <begin position="421"/>
        <end position="436"/>
    </location>
</feature>
<dbReference type="SUPFAM" id="SSF74653">
    <property type="entry name" value="TolA/TonB C-terminal domain"/>
    <property type="match status" value="1"/>
</dbReference>
<keyword evidence="6 11" id="KW-0812">Transmembrane</keyword>
<keyword evidence="8 11" id="KW-1133">Transmembrane helix</keyword>
<keyword evidence="3" id="KW-0813">Transport</keyword>
<evidence type="ECO:0000259" key="12">
    <source>
        <dbReference type="PROSITE" id="PS52015"/>
    </source>
</evidence>
<reference evidence="14" key="1">
    <citation type="journal article" date="2019" name="Int. J. Syst. Evol. Microbiol.">
        <title>The Global Catalogue of Microorganisms (GCM) 10K type strain sequencing project: providing services to taxonomists for standard genome sequencing and annotation.</title>
        <authorList>
            <consortium name="The Broad Institute Genomics Platform"/>
            <consortium name="The Broad Institute Genome Sequencing Center for Infectious Disease"/>
            <person name="Wu L."/>
            <person name="Ma J."/>
        </authorList>
    </citation>
    <scope>NUCLEOTIDE SEQUENCE [LARGE SCALE GENOMIC DNA]</scope>
    <source>
        <strain evidence="14">JCM 17927</strain>
    </source>
</reference>
<dbReference type="InterPro" id="IPR006260">
    <property type="entry name" value="TonB/TolA_C"/>
</dbReference>
<gene>
    <name evidence="13" type="ORF">GCM10023189_30610</name>
</gene>
<dbReference type="InterPro" id="IPR008756">
    <property type="entry name" value="Peptidase_M56"/>
</dbReference>
<feature type="domain" description="TonB C-terminal" evidence="12">
    <location>
        <begin position="322"/>
        <end position="418"/>
    </location>
</feature>
<evidence type="ECO:0000256" key="10">
    <source>
        <dbReference type="SAM" id="MobiDB-lite"/>
    </source>
</evidence>
<proteinExistence type="inferred from homology"/>
<dbReference type="Gene3D" id="2.170.130.10">
    <property type="entry name" value="TonB-dependent receptor, plug domain"/>
    <property type="match status" value="1"/>
</dbReference>
<evidence type="ECO:0000256" key="3">
    <source>
        <dbReference type="ARBA" id="ARBA00022448"/>
    </source>
</evidence>
<protein>
    <submittedName>
        <fullName evidence="13">M56 family metallopeptidase</fullName>
    </submittedName>
</protein>
<evidence type="ECO:0000256" key="6">
    <source>
        <dbReference type="ARBA" id="ARBA00022692"/>
    </source>
</evidence>
<dbReference type="Pfam" id="PF05569">
    <property type="entry name" value="Peptidase_M56"/>
    <property type="match status" value="1"/>
</dbReference>
<comment type="caution">
    <text evidence="13">The sequence shown here is derived from an EMBL/GenBank/DDBJ whole genome shotgun (WGS) entry which is preliminary data.</text>
</comment>
<feature type="transmembrane region" description="Helical" evidence="11">
    <location>
        <begin position="36"/>
        <end position="53"/>
    </location>
</feature>
<dbReference type="PANTHER" id="PTHR33446">
    <property type="entry name" value="PROTEIN TONB-RELATED"/>
    <property type="match status" value="1"/>
</dbReference>
<evidence type="ECO:0000313" key="13">
    <source>
        <dbReference type="EMBL" id="GAA4458406.1"/>
    </source>
</evidence>